<keyword evidence="3 4" id="KW-0620">Polyamine biosynthesis</keyword>
<dbReference type="PANTHER" id="PTHR43317:SF1">
    <property type="entry name" value="THERMOSPERMINE SYNTHASE ACAULIS5"/>
    <property type="match status" value="1"/>
</dbReference>
<keyword evidence="2 4" id="KW-0808">Transferase</keyword>
<dbReference type="GO" id="GO:0006596">
    <property type="term" value="P:polyamine biosynthetic process"/>
    <property type="evidence" value="ECO:0007669"/>
    <property type="project" value="UniProtKB-UniRule"/>
</dbReference>
<feature type="transmembrane region" description="Helical" evidence="5">
    <location>
        <begin position="308"/>
        <end position="328"/>
    </location>
</feature>
<evidence type="ECO:0000313" key="8">
    <source>
        <dbReference type="Proteomes" id="UP000441797"/>
    </source>
</evidence>
<feature type="transmembrane region" description="Helical" evidence="5">
    <location>
        <begin position="348"/>
        <end position="371"/>
    </location>
</feature>
<dbReference type="SUPFAM" id="SSF53335">
    <property type="entry name" value="S-adenosyl-L-methionine-dependent methyltransferases"/>
    <property type="match status" value="1"/>
</dbReference>
<comment type="caution">
    <text evidence="7">The sequence shown here is derived from an EMBL/GenBank/DDBJ whole genome shotgun (WGS) entry which is preliminary data.</text>
</comment>
<dbReference type="SUPFAM" id="SSF103473">
    <property type="entry name" value="MFS general substrate transporter"/>
    <property type="match status" value="1"/>
</dbReference>
<dbReference type="Proteomes" id="UP000441797">
    <property type="component" value="Unassembled WGS sequence"/>
</dbReference>
<dbReference type="InterPro" id="IPR030374">
    <property type="entry name" value="PABS"/>
</dbReference>
<dbReference type="InterPro" id="IPR036259">
    <property type="entry name" value="MFS_trans_sf"/>
</dbReference>
<reference evidence="7 8" key="1">
    <citation type="journal article" date="2019" name="Front. Microbiol.">
        <title>Genomic Features for Desiccation Tolerance and Sugar Biosynthesis in the Extremophile Gloeocapsopsis sp. UTEX B3054.</title>
        <authorList>
            <person name="Urrejola C."/>
            <person name="Alcorta J."/>
            <person name="Salas L."/>
            <person name="Vasquez M."/>
            <person name="Polz M.F."/>
            <person name="Vicuna R."/>
            <person name="Diez B."/>
        </authorList>
    </citation>
    <scope>NUCLEOTIDE SEQUENCE [LARGE SCALE GENOMIC DNA]</scope>
    <source>
        <strain evidence="7 8">1H9</strain>
    </source>
</reference>
<dbReference type="PANTHER" id="PTHR43317">
    <property type="entry name" value="THERMOSPERMINE SYNTHASE ACAULIS5"/>
    <property type="match status" value="1"/>
</dbReference>
<evidence type="ECO:0000313" key="7">
    <source>
        <dbReference type="EMBL" id="MUL35018.1"/>
    </source>
</evidence>
<feature type="active site" description="Proton acceptor" evidence="4">
    <location>
        <position position="612"/>
    </location>
</feature>
<feature type="transmembrane region" description="Helical" evidence="5">
    <location>
        <begin position="120"/>
        <end position="140"/>
    </location>
</feature>
<feature type="domain" description="PABS" evidence="6">
    <location>
        <begin position="525"/>
        <end position="695"/>
    </location>
</feature>
<dbReference type="NCBIfam" id="NF037959">
    <property type="entry name" value="MFS_SpdSyn"/>
    <property type="match status" value="1"/>
</dbReference>
<keyword evidence="8" id="KW-1185">Reference proteome</keyword>
<dbReference type="PROSITE" id="PS51006">
    <property type="entry name" value="PABS_2"/>
    <property type="match status" value="1"/>
</dbReference>
<evidence type="ECO:0000256" key="5">
    <source>
        <dbReference type="SAM" id="Phobius"/>
    </source>
</evidence>
<evidence type="ECO:0000259" key="6">
    <source>
        <dbReference type="PROSITE" id="PS51006"/>
    </source>
</evidence>
<feature type="transmembrane region" description="Helical" evidence="5">
    <location>
        <begin position="75"/>
        <end position="100"/>
    </location>
</feature>
<evidence type="ECO:0000256" key="4">
    <source>
        <dbReference type="PROSITE-ProRule" id="PRU00354"/>
    </source>
</evidence>
<gene>
    <name evidence="7" type="ORF">BWI75_01215</name>
</gene>
<feature type="transmembrane region" description="Helical" evidence="5">
    <location>
        <begin position="237"/>
        <end position="263"/>
    </location>
</feature>
<accession>A0A6N8FNK1</accession>
<evidence type="ECO:0000256" key="2">
    <source>
        <dbReference type="ARBA" id="ARBA00022679"/>
    </source>
</evidence>
<dbReference type="EMBL" id="NAPY01000001">
    <property type="protein sequence ID" value="MUL35018.1"/>
    <property type="molecule type" value="Genomic_DNA"/>
</dbReference>
<feature type="transmembrane region" description="Helical" evidence="5">
    <location>
        <begin position="418"/>
        <end position="438"/>
    </location>
</feature>
<dbReference type="GO" id="GO:0016740">
    <property type="term" value="F:transferase activity"/>
    <property type="evidence" value="ECO:0007669"/>
    <property type="project" value="UniProtKB-UniRule"/>
</dbReference>
<keyword evidence="5" id="KW-0472">Membrane</keyword>
<feature type="transmembrane region" description="Helical" evidence="5">
    <location>
        <begin position="45"/>
        <end position="63"/>
    </location>
</feature>
<organism evidence="7 8">
    <name type="scientific">Gloeocapsopsis dulcis AAB1 = 1H9</name>
    <dbReference type="NCBI Taxonomy" id="1433147"/>
    <lineage>
        <taxon>Bacteria</taxon>
        <taxon>Bacillati</taxon>
        <taxon>Cyanobacteriota</taxon>
        <taxon>Cyanophyceae</taxon>
        <taxon>Oscillatoriophycideae</taxon>
        <taxon>Chroococcales</taxon>
        <taxon>Chroococcaceae</taxon>
        <taxon>Gloeocapsopsis</taxon>
        <taxon>Gloeocapsopsis dulcis</taxon>
    </lineage>
</organism>
<name>A0A6N8FNK1_9CHRO</name>
<feature type="transmembrane region" description="Helical" evidence="5">
    <location>
        <begin position="392"/>
        <end position="412"/>
    </location>
</feature>
<dbReference type="RefSeq" id="WP_105218442.1">
    <property type="nucleotide sequence ID" value="NZ_CAWPEY010000022.1"/>
</dbReference>
<sequence>MPKRSIASISLLILLFFSGFAALVYQVLWVRELGLLFGSTAQAAALTVAIFFTGLASGGWFWGRRAPLFASSLCWFGWIEIGVALTALGHFVLVDVYHALYPILYAAVGHSPLLDTLVKAIIAATLLLPASFLMGGTLPLMVQHLVRYPNKLATVGTQLYAVNTAGSASGALATGFVLPLVLGFRHTYLLAVGLDFTVGLLAVILAGTDAQMSSISSDSQQKLNSDARKVSERSPQFLPLPAPLIWATAFSSGFATLGIEVIWTRLFSQVLQNSVYTYALVLSTFLLALSLGAAIANALSQLHCPTPPIILCCLLLLASSATAVSPWLFYEVTDGLTYLGGDLGWGGYLLAIASVAGLVMLLPGMVLGAVLPYLMRILDADPRQPSERVGRLISADTIGAILGSLSAGFLLLPIMGAWRSLLLLAAVYLVILAAIALIHTTLTRLVVAGIAVAGVVLVTGMNLQMLQTVPIGTRANDRIVEIREGSHATVAVVDAANGGRAIRVNTYYTLGSSRNLHFEQNQTVVPMMAHPTPDSVFYLGMGTGITAGAALAFPVERVVVCELLPEVVALSKAHFTAWTRGLFEDERVTIHAEDGRNCLSRSGDRYNLIISDLFTPWERGTGNLYTLENYQIAKERLEPDGIFVQWIPLYQVSQQEFGIIARTMAEAFPQVVLWRGDLAPSRSIVALVGQKQAQLLDPQVIARHGRHLMNQLGAIAIPTSDEALTALLLRLYVGNITASRLFDNYPLNTDDYPLIEYLAPQTHRQVQTGAARFLVGSERERLYNQIRSAVSPEVDPYLANLTSAQYGYVNAGHSYSQYVQLSAQGSKEQARPHLESFQALSPPDAIQDLSPARVMLRQMPFD</sequence>
<evidence type="ECO:0000256" key="1">
    <source>
        <dbReference type="ARBA" id="ARBA00007867"/>
    </source>
</evidence>
<feature type="transmembrane region" description="Helical" evidence="5">
    <location>
        <begin position="188"/>
        <end position="207"/>
    </location>
</feature>
<keyword evidence="5" id="KW-1133">Transmembrane helix</keyword>
<feature type="transmembrane region" description="Helical" evidence="5">
    <location>
        <begin position="445"/>
        <end position="466"/>
    </location>
</feature>
<dbReference type="Pfam" id="PF01564">
    <property type="entry name" value="Spermine_synth"/>
    <property type="match status" value="1"/>
</dbReference>
<comment type="similarity">
    <text evidence="1">Belongs to the spermidine/spermine synthase family.</text>
</comment>
<evidence type="ECO:0000256" key="3">
    <source>
        <dbReference type="ARBA" id="ARBA00023115"/>
    </source>
</evidence>
<feature type="transmembrane region" description="Helical" evidence="5">
    <location>
        <begin position="275"/>
        <end position="296"/>
    </location>
</feature>
<dbReference type="InterPro" id="IPR029063">
    <property type="entry name" value="SAM-dependent_MTases_sf"/>
</dbReference>
<dbReference type="Gene3D" id="3.40.50.150">
    <property type="entry name" value="Vaccinia Virus protein VP39"/>
    <property type="match status" value="1"/>
</dbReference>
<protein>
    <recommendedName>
        <fullName evidence="6">PABS domain-containing protein</fullName>
    </recommendedName>
</protein>
<dbReference type="AlphaFoldDB" id="A0A6N8FNK1"/>
<dbReference type="CDD" id="cd02440">
    <property type="entry name" value="AdoMet_MTases"/>
    <property type="match status" value="1"/>
</dbReference>
<keyword evidence="5" id="KW-0812">Transmembrane</keyword>
<proteinExistence type="inferred from homology"/>
<feature type="transmembrane region" description="Helical" evidence="5">
    <location>
        <begin position="160"/>
        <end position="182"/>
    </location>
</feature>